<comment type="function">
    <text evidence="1">Site-specific tyrosine recombinase, which acts by catalyzing the cutting and rejoining of the recombining DNA molecules.</text>
</comment>
<dbReference type="Gene3D" id="1.10.443.10">
    <property type="entry name" value="Intergrase catalytic core"/>
    <property type="match status" value="1"/>
</dbReference>
<dbReference type="AlphaFoldDB" id="A0AAW5C3S0"/>
<keyword evidence="4" id="KW-0238">DNA-binding</keyword>
<feature type="domain" description="Tyr recombinase" evidence="6">
    <location>
        <begin position="102"/>
        <end position="275"/>
    </location>
</feature>
<dbReference type="PANTHER" id="PTHR30349:SF89">
    <property type="entry name" value="INTEGRASE_RECOMBINASE"/>
    <property type="match status" value="1"/>
</dbReference>
<evidence type="ECO:0000259" key="6">
    <source>
        <dbReference type="PROSITE" id="PS51898"/>
    </source>
</evidence>
<keyword evidence="9" id="KW-1185">Reference proteome</keyword>
<comment type="caution">
    <text evidence="7">The sequence shown here is derived from an EMBL/GenBank/DDBJ whole genome shotgun (WGS) entry which is preliminary data.</text>
</comment>
<dbReference type="Proteomes" id="UP000669239">
    <property type="component" value="Unassembled WGS sequence"/>
</dbReference>
<evidence type="ECO:0000256" key="2">
    <source>
        <dbReference type="ARBA" id="ARBA00008857"/>
    </source>
</evidence>
<dbReference type="InterPro" id="IPR050090">
    <property type="entry name" value="Tyrosine_recombinase_XerCD"/>
</dbReference>
<dbReference type="EMBL" id="JAAITT010000034">
    <property type="protein sequence ID" value="NSJ51087.1"/>
    <property type="molecule type" value="Genomic_DNA"/>
</dbReference>
<dbReference type="PROSITE" id="PS51898">
    <property type="entry name" value="TYR_RECOMBINASE"/>
    <property type="match status" value="1"/>
</dbReference>
<evidence type="ECO:0000313" key="8">
    <source>
        <dbReference type="EMBL" id="NSJ51087.1"/>
    </source>
</evidence>
<dbReference type="Pfam" id="PF02899">
    <property type="entry name" value="Phage_int_SAM_1"/>
    <property type="match status" value="1"/>
</dbReference>
<dbReference type="GO" id="GO:0015074">
    <property type="term" value="P:DNA integration"/>
    <property type="evidence" value="ECO:0007669"/>
    <property type="project" value="UniProtKB-KW"/>
</dbReference>
<dbReference type="Proteomes" id="UP001299608">
    <property type="component" value="Unassembled WGS sequence"/>
</dbReference>
<gene>
    <name evidence="8" type="ORF">G5B36_20575</name>
    <name evidence="7" type="ORF">L0N08_15425</name>
</gene>
<accession>A0AAW5C3S0</accession>
<evidence type="ECO:0000313" key="7">
    <source>
        <dbReference type="EMBL" id="MCG4746813.1"/>
    </source>
</evidence>
<dbReference type="GO" id="GO:0003677">
    <property type="term" value="F:DNA binding"/>
    <property type="evidence" value="ECO:0007669"/>
    <property type="project" value="UniProtKB-KW"/>
</dbReference>
<dbReference type="InterPro" id="IPR004107">
    <property type="entry name" value="Integrase_SAM-like_N"/>
</dbReference>
<reference evidence="8" key="2">
    <citation type="submission" date="2020-02" db="EMBL/GenBank/DDBJ databases">
        <authorList>
            <person name="Littmann E."/>
            <person name="Sorbara M."/>
        </authorList>
    </citation>
    <scope>NUCLEOTIDE SEQUENCE</scope>
    <source>
        <strain evidence="8">MSK.1.17</strain>
    </source>
</reference>
<dbReference type="InterPro" id="IPR010998">
    <property type="entry name" value="Integrase_recombinase_N"/>
</dbReference>
<dbReference type="RefSeq" id="WP_118708433.1">
    <property type="nucleotide sequence ID" value="NZ_CAXTHN010000008.1"/>
</dbReference>
<proteinExistence type="inferred from homology"/>
<dbReference type="EMBL" id="JAKNGE010000018">
    <property type="protein sequence ID" value="MCG4746813.1"/>
    <property type="molecule type" value="Genomic_DNA"/>
</dbReference>
<dbReference type="Gene3D" id="1.10.150.130">
    <property type="match status" value="1"/>
</dbReference>
<organism evidence="7 10">
    <name type="scientific">Enterocloster aldenensis</name>
    <dbReference type="NCBI Taxonomy" id="358742"/>
    <lineage>
        <taxon>Bacteria</taxon>
        <taxon>Bacillati</taxon>
        <taxon>Bacillota</taxon>
        <taxon>Clostridia</taxon>
        <taxon>Lachnospirales</taxon>
        <taxon>Lachnospiraceae</taxon>
        <taxon>Enterocloster</taxon>
    </lineage>
</organism>
<keyword evidence="5" id="KW-0233">DNA recombination</keyword>
<dbReference type="InterPro" id="IPR011010">
    <property type="entry name" value="DNA_brk_join_enz"/>
</dbReference>
<dbReference type="SUPFAM" id="SSF56349">
    <property type="entry name" value="DNA breaking-rejoining enzymes"/>
    <property type="match status" value="1"/>
</dbReference>
<evidence type="ECO:0000256" key="4">
    <source>
        <dbReference type="ARBA" id="ARBA00023125"/>
    </source>
</evidence>
<keyword evidence="3" id="KW-0229">DNA integration</keyword>
<dbReference type="InterPro" id="IPR002104">
    <property type="entry name" value="Integrase_catalytic"/>
</dbReference>
<reference evidence="7" key="3">
    <citation type="submission" date="2022-01" db="EMBL/GenBank/DDBJ databases">
        <title>Collection of gut derived symbiotic bacterial strains cultured from healthy donors.</title>
        <authorList>
            <person name="Lin H."/>
            <person name="Kohout C."/>
            <person name="Waligurski E."/>
            <person name="Pamer E.G."/>
        </authorList>
    </citation>
    <scope>NUCLEOTIDE SEQUENCE</scope>
    <source>
        <strain evidence="7">DFI.6.55</strain>
    </source>
</reference>
<sequence>MQENEIGRSDIPGFRKYLINMERSARTIDKYCRDVGAFIQYLAPGKLVTREMVIGYKSYLQGAYKISSANSMLAALNCFFHYKNWDRYRVSQFKVQRHLMGGEERRLTKEEYARLVTTALHMDNRRLAMIMETIGNTGIRISELPFITVEALETGRVEIYNKGKFRTIFMIEKLRCRLRAYCRDNGLTAGPVFVTSGGMSVNRSNIWAEMKRLCAKAGIPEQKVYPHNLRHLFAYTYYGIDKDLVHLADILGHSSVETTRIYTISTGEEQQEVMQKMEMII</sequence>
<evidence type="ECO:0000256" key="1">
    <source>
        <dbReference type="ARBA" id="ARBA00003283"/>
    </source>
</evidence>
<evidence type="ECO:0000313" key="10">
    <source>
        <dbReference type="Proteomes" id="UP001299608"/>
    </source>
</evidence>
<protein>
    <submittedName>
        <fullName evidence="7">Tyrosine-type recombinase/integrase</fullName>
    </submittedName>
</protein>
<evidence type="ECO:0000256" key="5">
    <source>
        <dbReference type="ARBA" id="ARBA00023172"/>
    </source>
</evidence>
<dbReference type="InterPro" id="IPR013762">
    <property type="entry name" value="Integrase-like_cat_sf"/>
</dbReference>
<dbReference type="PANTHER" id="PTHR30349">
    <property type="entry name" value="PHAGE INTEGRASE-RELATED"/>
    <property type="match status" value="1"/>
</dbReference>
<evidence type="ECO:0000256" key="3">
    <source>
        <dbReference type="ARBA" id="ARBA00022908"/>
    </source>
</evidence>
<reference evidence="8 9" key="1">
    <citation type="journal article" date="2020" name="Cell Host Microbe">
        <title>Functional and Genomic Variation between Human-Derived Isolates of Lachnospiraceae Reveals Inter- and Intra-Species Diversity.</title>
        <authorList>
            <person name="Sorbara M.T."/>
            <person name="Littmann E.R."/>
            <person name="Fontana E."/>
            <person name="Moody T.U."/>
            <person name="Kohout C.E."/>
            <person name="Gjonbalaj M."/>
            <person name="Eaton V."/>
            <person name="Seok R."/>
            <person name="Leiner I.M."/>
            <person name="Pamer E.G."/>
        </authorList>
    </citation>
    <scope>NUCLEOTIDE SEQUENCE [LARGE SCALE GENOMIC DNA]</scope>
    <source>
        <strain evidence="8 9">MSK.1.17</strain>
    </source>
</reference>
<name>A0AAW5C3S0_9FIRM</name>
<comment type="similarity">
    <text evidence="2">Belongs to the 'phage' integrase family.</text>
</comment>
<dbReference type="GO" id="GO:0006310">
    <property type="term" value="P:DNA recombination"/>
    <property type="evidence" value="ECO:0007669"/>
    <property type="project" value="UniProtKB-KW"/>
</dbReference>
<evidence type="ECO:0000313" key="9">
    <source>
        <dbReference type="Proteomes" id="UP000669239"/>
    </source>
</evidence>
<dbReference type="Pfam" id="PF00589">
    <property type="entry name" value="Phage_integrase"/>
    <property type="match status" value="1"/>
</dbReference>